<name>A0AAX1WUC3_9BURK</name>
<dbReference type="Pfam" id="PF16732">
    <property type="entry name" value="ComP_DUS"/>
    <property type="match status" value="1"/>
</dbReference>
<evidence type="ECO:0000313" key="3">
    <source>
        <dbReference type="EMBL" id="ROR47234.1"/>
    </source>
</evidence>
<dbReference type="PANTHER" id="PTHR30093">
    <property type="entry name" value="GENERAL SECRETION PATHWAY PROTEIN G"/>
    <property type="match status" value="1"/>
</dbReference>
<protein>
    <submittedName>
        <fullName evidence="3">Type IV pilus assembly protein PilE</fullName>
    </submittedName>
</protein>
<dbReference type="InterPro" id="IPR031982">
    <property type="entry name" value="PilE-like"/>
</dbReference>
<dbReference type="Gene3D" id="3.30.700.10">
    <property type="entry name" value="Glycoprotein, Type 4 Pilin"/>
    <property type="match status" value="1"/>
</dbReference>
<evidence type="ECO:0000256" key="1">
    <source>
        <dbReference type="SAM" id="MobiDB-lite"/>
    </source>
</evidence>
<dbReference type="Proteomes" id="UP000271868">
    <property type="component" value="Unassembled WGS sequence"/>
</dbReference>
<proteinExistence type="predicted"/>
<dbReference type="SUPFAM" id="SSF54523">
    <property type="entry name" value="Pili subunits"/>
    <property type="match status" value="1"/>
</dbReference>
<keyword evidence="2" id="KW-0472">Membrane</keyword>
<feature type="transmembrane region" description="Helical" evidence="2">
    <location>
        <begin position="16"/>
        <end position="37"/>
    </location>
</feature>
<dbReference type="RefSeq" id="WP_123675935.1">
    <property type="nucleotide sequence ID" value="NZ_RJVL01000004.1"/>
</dbReference>
<comment type="caution">
    <text evidence="3">The sequence shown here is derived from an EMBL/GenBank/DDBJ whole genome shotgun (WGS) entry which is preliminary data.</text>
</comment>
<dbReference type="PROSITE" id="PS00409">
    <property type="entry name" value="PROKAR_NTER_METHYL"/>
    <property type="match status" value="1"/>
</dbReference>
<reference evidence="3 4" key="1">
    <citation type="submission" date="2018-11" db="EMBL/GenBank/DDBJ databases">
        <title>Genomic Encyclopedia of Type Strains, Phase IV (KMG-IV): sequencing the most valuable type-strain genomes for metagenomic binning, comparative biology and taxonomic classification.</title>
        <authorList>
            <person name="Goeker M."/>
        </authorList>
    </citation>
    <scope>NUCLEOTIDE SEQUENCE [LARGE SCALE GENOMIC DNA]</scope>
    <source>
        <strain evidence="3 4">DSM 15985</strain>
    </source>
</reference>
<organism evidence="3 4">
    <name type="scientific">Diaphorobacter nitroreducens</name>
    <dbReference type="NCBI Taxonomy" id="164759"/>
    <lineage>
        <taxon>Bacteria</taxon>
        <taxon>Pseudomonadati</taxon>
        <taxon>Pseudomonadota</taxon>
        <taxon>Betaproteobacteria</taxon>
        <taxon>Burkholderiales</taxon>
        <taxon>Comamonadaceae</taxon>
        <taxon>Diaphorobacter</taxon>
    </lineage>
</organism>
<dbReference type="PANTHER" id="PTHR30093:SF47">
    <property type="entry name" value="TYPE IV PILUS NON-CORE MINOR PILIN PILE"/>
    <property type="match status" value="1"/>
</dbReference>
<keyword evidence="4" id="KW-1185">Reference proteome</keyword>
<dbReference type="Pfam" id="PF07963">
    <property type="entry name" value="N_methyl"/>
    <property type="match status" value="1"/>
</dbReference>
<dbReference type="InterPro" id="IPR012902">
    <property type="entry name" value="N_methyl_site"/>
</dbReference>
<keyword evidence="2" id="KW-0812">Transmembrane</keyword>
<feature type="region of interest" description="Disordered" evidence="1">
    <location>
        <begin position="127"/>
        <end position="146"/>
    </location>
</feature>
<accession>A0AAX1WUC3</accession>
<dbReference type="NCBIfam" id="TIGR02532">
    <property type="entry name" value="IV_pilin_GFxxxE"/>
    <property type="match status" value="1"/>
</dbReference>
<dbReference type="EMBL" id="RJVL01000004">
    <property type="protein sequence ID" value="ROR47234.1"/>
    <property type="molecule type" value="Genomic_DNA"/>
</dbReference>
<dbReference type="AlphaFoldDB" id="A0AAX1WUC3"/>
<dbReference type="InterPro" id="IPR045584">
    <property type="entry name" value="Pilin-like"/>
</dbReference>
<dbReference type="GO" id="GO:0043683">
    <property type="term" value="P:type IV pilus assembly"/>
    <property type="evidence" value="ECO:0007669"/>
    <property type="project" value="InterPro"/>
</dbReference>
<evidence type="ECO:0000256" key="2">
    <source>
        <dbReference type="SAM" id="Phobius"/>
    </source>
</evidence>
<evidence type="ECO:0000313" key="4">
    <source>
        <dbReference type="Proteomes" id="UP000271868"/>
    </source>
</evidence>
<sequence length="146" mass="15692">MIYHNVAQQKHRGFTLIELMIVVAIVGILSAIAYPSYSEYVRRGHRADARAGLLQAQQWLERAATANGLYPTALPAAFTWNGDTTKRYDIAFQAGNTTAAFTLTATPKGAQTGDKCGTYTLSNTGVRGAAGKKSGESGYDPDCWGK</sequence>
<keyword evidence="2" id="KW-1133">Transmembrane helix</keyword>
<gene>
    <name evidence="3" type="ORF">EDC60_1961</name>
</gene>